<evidence type="ECO:0000313" key="3">
    <source>
        <dbReference type="Proteomes" id="UP000664132"/>
    </source>
</evidence>
<keyword evidence="3" id="KW-1185">Reference proteome</keyword>
<comment type="caution">
    <text evidence="2">The sequence shown here is derived from an EMBL/GenBank/DDBJ whole genome shotgun (WGS) entry which is preliminary data.</text>
</comment>
<proteinExistence type="predicted"/>
<reference evidence="2" key="1">
    <citation type="submission" date="2021-02" db="EMBL/GenBank/DDBJ databases">
        <title>Genome sequence Cadophora malorum strain M34.</title>
        <authorList>
            <person name="Stefanovic E."/>
            <person name="Vu D."/>
            <person name="Scully C."/>
            <person name="Dijksterhuis J."/>
            <person name="Roader J."/>
            <person name="Houbraken J."/>
        </authorList>
    </citation>
    <scope>NUCLEOTIDE SEQUENCE</scope>
    <source>
        <strain evidence="2">M34</strain>
    </source>
</reference>
<feature type="region of interest" description="Disordered" evidence="1">
    <location>
        <begin position="1"/>
        <end position="81"/>
    </location>
</feature>
<name>A0A8H7WCQ3_9HELO</name>
<feature type="compositionally biased region" description="Polar residues" evidence="1">
    <location>
        <begin position="15"/>
        <end position="24"/>
    </location>
</feature>
<accession>A0A8H7WCQ3</accession>
<dbReference type="OrthoDB" id="3554691at2759"/>
<dbReference type="Proteomes" id="UP000664132">
    <property type="component" value="Unassembled WGS sequence"/>
</dbReference>
<dbReference type="AlphaFoldDB" id="A0A8H7WCQ3"/>
<organism evidence="2 3">
    <name type="scientific">Cadophora malorum</name>
    <dbReference type="NCBI Taxonomy" id="108018"/>
    <lineage>
        <taxon>Eukaryota</taxon>
        <taxon>Fungi</taxon>
        <taxon>Dikarya</taxon>
        <taxon>Ascomycota</taxon>
        <taxon>Pezizomycotina</taxon>
        <taxon>Leotiomycetes</taxon>
        <taxon>Helotiales</taxon>
        <taxon>Ploettnerulaceae</taxon>
        <taxon>Cadophora</taxon>
    </lineage>
</organism>
<feature type="compositionally biased region" description="Polar residues" evidence="1">
    <location>
        <begin position="64"/>
        <end position="79"/>
    </location>
</feature>
<evidence type="ECO:0000313" key="2">
    <source>
        <dbReference type="EMBL" id="KAG4422373.1"/>
    </source>
</evidence>
<sequence length="125" mass="13739">MESITELINDVLPALSTSNTTTPGSIPEPTTPKDSPKVEPVKLPTTDTGFKLENSKEETKFGTKTENIPTPATVSSLSSRPILPRANTDTVFEVAKELQRVGRRWRGMYDRNRTANPGATQEPEK</sequence>
<dbReference type="EMBL" id="JAFJYH010000050">
    <property type="protein sequence ID" value="KAG4422373.1"/>
    <property type="molecule type" value="Genomic_DNA"/>
</dbReference>
<gene>
    <name evidence="2" type="ORF">IFR04_004525</name>
</gene>
<feature type="compositionally biased region" description="Basic and acidic residues" evidence="1">
    <location>
        <begin position="53"/>
        <end position="63"/>
    </location>
</feature>
<evidence type="ECO:0000256" key="1">
    <source>
        <dbReference type="SAM" id="MobiDB-lite"/>
    </source>
</evidence>
<protein>
    <submittedName>
        <fullName evidence="2">Uncharacterized protein</fullName>
    </submittedName>
</protein>